<evidence type="ECO:0000313" key="6">
    <source>
        <dbReference type="Proteomes" id="UP001460270"/>
    </source>
</evidence>
<feature type="compositionally biased region" description="Pro residues" evidence="3">
    <location>
        <begin position="52"/>
        <end position="65"/>
    </location>
</feature>
<dbReference type="PANTHER" id="PTHR47027:SF20">
    <property type="entry name" value="REVERSE TRANSCRIPTASE-LIKE PROTEIN WITH RNA-DIRECTED DNA POLYMERASE DOMAIN"/>
    <property type="match status" value="1"/>
</dbReference>
<dbReference type="EC" id="3.1.26.4" evidence="2"/>
<dbReference type="GO" id="GO:0004523">
    <property type="term" value="F:RNA-DNA hybrid ribonuclease activity"/>
    <property type="evidence" value="ECO:0007669"/>
    <property type="project" value="UniProtKB-EC"/>
</dbReference>
<name>A0AAW0N7G9_9GOBI</name>
<accession>A0AAW0N7G9</accession>
<dbReference type="Pfam" id="PF00078">
    <property type="entry name" value="RVT_1"/>
    <property type="match status" value="1"/>
</dbReference>
<feature type="domain" description="Reverse transcriptase" evidence="4">
    <location>
        <begin position="374"/>
        <end position="651"/>
    </location>
</feature>
<dbReference type="Gene3D" id="3.30.70.270">
    <property type="match status" value="1"/>
</dbReference>
<dbReference type="InterPro" id="IPR000477">
    <property type="entry name" value="RT_dom"/>
</dbReference>
<evidence type="ECO:0000259" key="4">
    <source>
        <dbReference type="PROSITE" id="PS50878"/>
    </source>
</evidence>
<evidence type="ECO:0000313" key="5">
    <source>
        <dbReference type="EMBL" id="KAK7889699.1"/>
    </source>
</evidence>
<keyword evidence="6" id="KW-1185">Reference proteome</keyword>
<proteinExistence type="inferred from homology"/>
<evidence type="ECO:0000256" key="3">
    <source>
        <dbReference type="SAM" id="MobiDB-lite"/>
    </source>
</evidence>
<comment type="caution">
    <text evidence="5">The sequence shown here is derived from an EMBL/GenBank/DDBJ whole genome shotgun (WGS) entry which is preliminary data.</text>
</comment>
<dbReference type="PROSITE" id="PS50878">
    <property type="entry name" value="RT_POL"/>
    <property type="match status" value="1"/>
</dbReference>
<feature type="compositionally biased region" description="Basic residues" evidence="3">
    <location>
        <begin position="23"/>
        <end position="42"/>
    </location>
</feature>
<evidence type="ECO:0000256" key="2">
    <source>
        <dbReference type="ARBA" id="ARBA00012180"/>
    </source>
</evidence>
<protein>
    <recommendedName>
        <fullName evidence="2">ribonuclease H</fullName>
        <ecNumber evidence="2">3.1.26.4</ecNumber>
    </recommendedName>
</protein>
<sequence length="986" mass="114030">MSRSAHSPHGPPRPRPTQQRQGRPQHHLQGRPHPHPRPVPRRGHQDNLHHPSPQPLMPLMAPPQPQRQEPRAGPRTYAQVVQRAPDPASSSSYEMRDIHQMLSLLCSHLIRQGLRSSALGLKSRTSDFTRELGNADVFILQETWCKGDVSSGCPSVNEDGLEQAMQDIYNIFDHVADLANLKKPPHRKHKGKTNDEWFDTECSQLRKTLTNASNQKHRQPDNPELRLQYWETLRVYRKTLRTKKEQHVRHQLQIIEESIDSNDFWKKWNSFCKPQKEELAIQNGNIWKNHFENLYTTIPLNSTQNNLTNKLHILETIFKDNQNPLDYQITQAELLAKIQTLRPRKASGPDGLLNEMLKFDDHKFNLAILKLFNLILNVGRFPDSWSEGIISPIFKNGNKFDPNNYRGICVSSNLGKVLCSILNTRLQDFLREHDILSKSQIGFTPKQRTTDHIYTLHTLINQHVNGNNSKIFTCFVDFKKAFDSIWHDGLFLKLLEKGIGGKVYDIIKTMYTHMKCAVKVNNMETDFFPQSRGVKQGCSLSPTLFNIYIDELAKSLERSDIPGVTLSDTQIKCLLFADDLILLAPSKEALQQQLDHLLTFCQTWALTVNLDKTKVMIFQKRPRGLGNQTKFFLGPHEVEHTQDYTYLGLHITPTGNFNRAVDDLRGKGRRAFYAIKKSSNINIPIRIWLRIFQSIIEPIILYGSEVWGPLANQDFEKWDKHPIETLHTEICKSILRVHRNTPNNGCRAELGQFPLLIRIKKRAIKFYKHLKTSDPNSYHYKALQCQEENMEKSPLSQLVLKLSSSNSTRQAQDTHTLSTQTILELEKQRYINYWTSKTKTQSKLQCYLALNRQYTVAQYLSTVTDEKLRKTLTMYRLSDHSLAIETGRHRQTWLPTENRLCQLCPLRQVETETHFLIHCSKYDNIRGQFFSKMNQQVPGFDSLPEQTKMLHILGENRVSSLAAAKYVRLCHNLRDNHNNHTSDTTT</sequence>
<dbReference type="EMBL" id="JBBPFD010000018">
    <property type="protein sequence ID" value="KAK7889699.1"/>
    <property type="molecule type" value="Genomic_DNA"/>
</dbReference>
<dbReference type="SUPFAM" id="SSF56672">
    <property type="entry name" value="DNA/RNA polymerases"/>
    <property type="match status" value="1"/>
</dbReference>
<dbReference type="InterPro" id="IPR043128">
    <property type="entry name" value="Rev_trsase/Diguanyl_cyclase"/>
</dbReference>
<dbReference type="PANTHER" id="PTHR47027">
    <property type="entry name" value="REVERSE TRANSCRIPTASE DOMAIN-CONTAINING PROTEIN"/>
    <property type="match status" value="1"/>
</dbReference>
<dbReference type="AlphaFoldDB" id="A0AAW0N7G9"/>
<organism evidence="5 6">
    <name type="scientific">Mugilogobius chulae</name>
    <name type="common">yellowstripe goby</name>
    <dbReference type="NCBI Taxonomy" id="88201"/>
    <lineage>
        <taxon>Eukaryota</taxon>
        <taxon>Metazoa</taxon>
        <taxon>Chordata</taxon>
        <taxon>Craniata</taxon>
        <taxon>Vertebrata</taxon>
        <taxon>Euteleostomi</taxon>
        <taxon>Actinopterygii</taxon>
        <taxon>Neopterygii</taxon>
        <taxon>Teleostei</taxon>
        <taxon>Neoteleostei</taxon>
        <taxon>Acanthomorphata</taxon>
        <taxon>Gobiaria</taxon>
        <taxon>Gobiiformes</taxon>
        <taxon>Gobioidei</taxon>
        <taxon>Gobiidae</taxon>
        <taxon>Gobionellinae</taxon>
        <taxon>Mugilogobius</taxon>
    </lineage>
</organism>
<evidence type="ECO:0000256" key="1">
    <source>
        <dbReference type="ARBA" id="ARBA00010879"/>
    </source>
</evidence>
<feature type="region of interest" description="Disordered" evidence="3">
    <location>
        <begin position="1"/>
        <end position="91"/>
    </location>
</feature>
<reference evidence="6" key="1">
    <citation type="submission" date="2024-04" db="EMBL/GenBank/DDBJ databases">
        <title>Salinicola lusitanus LLJ914,a marine bacterium isolated from the Okinawa Trough.</title>
        <authorList>
            <person name="Li J."/>
        </authorList>
    </citation>
    <scope>NUCLEOTIDE SEQUENCE [LARGE SCALE GENOMIC DNA]</scope>
</reference>
<comment type="similarity">
    <text evidence="1">Belongs to the beta type-B retroviral polymerase family. HERV class-II K(HML-2) pol subfamily.</text>
</comment>
<dbReference type="Proteomes" id="UP001460270">
    <property type="component" value="Unassembled WGS sequence"/>
</dbReference>
<gene>
    <name evidence="5" type="ORF">WMY93_025259</name>
</gene>
<dbReference type="CDD" id="cd01650">
    <property type="entry name" value="RT_nLTR_like"/>
    <property type="match status" value="1"/>
</dbReference>
<dbReference type="InterPro" id="IPR043502">
    <property type="entry name" value="DNA/RNA_pol_sf"/>
</dbReference>